<proteinExistence type="predicted"/>
<feature type="signal peptide" evidence="1">
    <location>
        <begin position="1"/>
        <end position="23"/>
    </location>
</feature>
<dbReference type="OrthoDB" id="6119812at2759"/>
<keyword evidence="1" id="KW-0732">Signal</keyword>
<dbReference type="EMBL" id="NEDP02005357">
    <property type="protein sequence ID" value="OWF41751.1"/>
    <property type="molecule type" value="Genomic_DNA"/>
</dbReference>
<dbReference type="Proteomes" id="UP000242188">
    <property type="component" value="Unassembled WGS sequence"/>
</dbReference>
<organism evidence="2 3">
    <name type="scientific">Mizuhopecten yessoensis</name>
    <name type="common">Japanese scallop</name>
    <name type="synonym">Patinopecten yessoensis</name>
    <dbReference type="NCBI Taxonomy" id="6573"/>
    <lineage>
        <taxon>Eukaryota</taxon>
        <taxon>Metazoa</taxon>
        <taxon>Spiralia</taxon>
        <taxon>Lophotrochozoa</taxon>
        <taxon>Mollusca</taxon>
        <taxon>Bivalvia</taxon>
        <taxon>Autobranchia</taxon>
        <taxon>Pteriomorphia</taxon>
        <taxon>Pectinida</taxon>
        <taxon>Pectinoidea</taxon>
        <taxon>Pectinidae</taxon>
        <taxon>Mizuhopecten</taxon>
    </lineage>
</organism>
<accession>A0A210PZ39</accession>
<dbReference type="AlphaFoldDB" id="A0A210PZ39"/>
<protein>
    <submittedName>
        <fullName evidence="2">Uncharacterized protein</fullName>
    </submittedName>
</protein>
<gene>
    <name evidence="2" type="ORF">KP79_PYT19177</name>
</gene>
<feature type="chain" id="PRO_5012916656" evidence="1">
    <location>
        <begin position="24"/>
        <end position="125"/>
    </location>
</feature>
<sequence>MDINVTAVLSMFLSLLLIMPALSIPLDSQETQEHLEEKRPKYMDTRELGDMMQELVYNALKELVSKGKVNEEVFPTPEGFVEKSEAPSETNSVDKRRRHLSYCLRRSGPNFVPYPCYKYGGELSQ</sequence>
<evidence type="ECO:0000313" key="2">
    <source>
        <dbReference type="EMBL" id="OWF41751.1"/>
    </source>
</evidence>
<name>A0A210PZ39_MIZYE</name>
<evidence type="ECO:0000313" key="3">
    <source>
        <dbReference type="Proteomes" id="UP000242188"/>
    </source>
</evidence>
<reference evidence="2 3" key="1">
    <citation type="journal article" date="2017" name="Nat. Ecol. Evol.">
        <title>Scallop genome provides insights into evolution of bilaterian karyotype and development.</title>
        <authorList>
            <person name="Wang S."/>
            <person name="Zhang J."/>
            <person name="Jiao W."/>
            <person name="Li J."/>
            <person name="Xun X."/>
            <person name="Sun Y."/>
            <person name="Guo X."/>
            <person name="Huan P."/>
            <person name="Dong B."/>
            <person name="Zhang L."/>
            <person name="Hu X."/>
            <person name="Sun X."/>
            <person name="Wang J."/>
            <person name="Zhao C."/>
            <person name="Wang Y."/>
            <person name="Wang D."/>
            <person name="Huang X."/>
            <person name="Wang R."/>
            <person name="Lv J."/>
            <person name="Li Y."/>
            <person name="Zhang Z."/>
            <person name="Liu B."/>
            <person name="Lu W."/>
            <person name="Hui Y."/>
            <person name="Liang J."/>
            <person name="Zhou Z."/>
            <person name="Hou R."/>
            <person name="Li X."/>
            <person name="Liu Y."/>
            <person name="Li H."/>
            <person name="Ning X."/>
            <person name="Lin Y."/>
            <person name="Zhao L."/>
            <person name="Xing Q."/>
            <person name="Dou J."/>
            <person name="Li Y."/>
            <person name="Mao J."/>
            <person name="Guo H."/>
            <person name="Dou H."/>
            <person name="Li T."/>
            <person name="Mu C."/>
            <person name="Jiang W."/>
            <person name="Fu Q."/>
            <person name="Fu X."/>
            <person name="Miao Y."/>
            <person name="Liu J."/>
            <person name="Yu Q."/>
            <person name="Li R."/>
            <person name="Liao H."/>
            <person name="Li X."/>
            <person name="Kong Y."/>
            <person name="Jiang Z."/>
            <person name="Chourrout D."/>
            <person name="Li R."/>
            <person name="Bao Z."/>
        </authorList>
    </citation>
    <scope>NUCLEOTIDE SEQUENCE [LARGE SCALE GENOMIC DNA]</scope>
    <source>
        <strain evidence="2 3">PY_sf001</strain>
    </source>
</reference>
<keyword evidence="3" id="KW-1185">Reference proteome</keyword>
<comment type="caution">
    <text evidence="2">The sequence shown here is derived from an EMBL/GenBank/DDBJ whole genome shotgun (WGS) entry which is preliminary data.</text>
</comment>
<evidence type="ECO:0000256" key="1">
    <source>
        <dbReference type="SAM" id="SignalP"/>
    </source>
</evidence>